<sequence>MRRGLVHALAWLLATGAAVALSWWGVRTVMSGTVYDRPSALPLTGAAPEPWAPATWQPQDSPSPSAPEVAPATRPDPASPAASPAPPDRSRTSAPPPPSAAPTAGSVRSYAVDGGRVAFDLGETSAELVSATPASGWQMQVWKQERWIRVTFTRDGREVSVFCVWHDSAPRVEVDDRRT</sequence>
<proteinExistence type="predicted"/>
<gene>
    <name evidence="2" type="ORF">RND61_03815</name>
</gene>
<evidence type="ECO:0008006" key="4">
    <source>
        <dbReference type="Google" id="ProtNLM"/>
    </source>
</evidence>
<name>A0ABU3QEW2_9ACTN</name>
<organism evidence="2 3">
    <name type="scientific">Streptomyces tamarix</name>
    <dbReference type="NCBI Taxonomy" id="3078565"/>
    <lineage>
        <taxon>Bacteria</taxon>
        <taxon>Bacillati</taxon>
        <taxon>Actinomycetota</taxon>
        <taxon>Actinomycetes</taxon>
        <taxon>Kitasatosporales</taxon>
        <taxon>Streptomycetaceae</taxon>
        <taxon>Streptomyces</taxon>
    </lineage>
</organism>
<dbReference type="Proteomes" id="UP001250181">
    <property type="component" value="Unassembled WGS sequence"/>
</dbReference>
<reference evidence="2 3" key="1">
    <citation type="submission" date="2023-09" db="EMBL/GenBank/DDBJ databases">
        <title>Streptomyces sp. nov.: A antagonism against Alternaria gaisen Producing Streptochlin, Isolated from Tamarix root soil.</title>
        <authorList>
            <person name="Chen Y."/>
        </authorList>
    </citation>
    <scope>NUCLEOTIDE SEQUENCE [LARGE SCALE GENOMIC DNA]</scope>
    <source>
        <strain evidence="2 3">TRM76323</strain>
    </source>
</reference>
<evidence type="ECO:0000313" key="3">
    <source>
        <dbReference type="Proteomes" id="UP001250181"/>
    </source>
</evidence>
<evidence type="ECO:0000313" key="2">
    <source>
        <dbReference type="EMBL" id="MDT9681206.1"/>
    </source>
</evidence>
<dbReference type="EMBL" id="JAWCTQ010000003">
    <property type="protein sequence ID" value="MDT9681206.1"/>
    <property type="molecule type" value="Genomic_DNA"/>
</dbReference>
<dbReference type="RefSeq" id="WP_315876213.1">
    <property type="nucleotide sequence ID" value="NZ_JAWCTQ010000003.1"/>
</dbReference>
<comment type="caution">
    <text evidence="2">The sequence shown here is derived from an EMBL/GenBank/DDBJ whole genome shotgun (WGS) entry which is preliminary data.</text>
</comment>
<accession>A0ABU3QEW2</accession>
<feature type="region of interest" description="Disordered" evidence="1">
    <location>
        <begin position="46"/>
        <end position="106"/>
    </location>
</feature>
<evidence type="ECO:0000256" key="1">
    <source>
        <dbReference type="SAM" id="MobiDB-lite"/>
    </source>
</evidence>
<protein>
    <recommendedName>
        <fullName evidence="4">Secreted protein</fullName>
    </recommendedName>
</protein>
<keyword evidence="3" id="KW-1185">Reference proteome</keyword>
<feature type="compositionally biased region" description="Low complexity" evidence="1">
    <location>
        <begin position="62"/>
        <end position="82"/>
    </location>
</feature>